<comment type="caution">
    <text evidence="1">The sequence shown here is derived from an EMBL/GenBank/DDBJ whole genome shotgun (WGS) entry which is preliminary data.</text>
</comment>
<dbReference type="EMBL" id="JACSQK010000001">
    <property type="protein sequence ID" value="MBD7959353.1"/>
    <property type="molecule type" value="Genomic_DNA"/>
</dbReference>
<protein>
    <submittedName>
        <fullName evidence="1">Nucleotidyltransferase domain-containing protein</fullName>
    </submittedName>
</protein>
<evidence type="ECO:0000313" key="1">
    <source>
        <dbReference type="EMBL" id="MBD7959353.1"/>
    </source>
</evidence>
<proteinExistence type="predicted"/>
<dbReference type="RefSeq" id="WP_191721746.1">
    <property type="nucleotide sequence ID" value="NZ_JACSQK010000001.1"/>
</dbReference>
<gene>
    <name evidence="1" type="ORF">H9646_02580</name>
</gene>
<keyword evidence="2" id="KW-1185">Reference proteome</keyword>
<accession>A0ABR8S7B4</accession>
<dbReference type="SUPFAM" id="SSF81301">
    <property type="entry name" value="Nucleotidyltransferase"/>
    <property type="match status" value="1"/>
</dbReference>
<organism evidence="1 2">
    <name type="scientific">Comamonas avium</name>
    <dbReference type="NCBI Taxonomy" id="2762231"/>
    <lineage>
        <taxon>Bacteria</taxon>
        <taxon>Pseudomonadati</taxon>
        <taxon>Pseudomonadota</taxon>
        <taxon>Betaproteobacteria</taxon>
        <taxon>Burkholderiales</taxon>
        <taxon>Comamonadaceae</taxon>
        <taxon>Comamonas</taxon>
    </lineage>
</organism>
<reference evidence="1 2" key="1">
    <citation type="submission" date="2020-08" db="EMBL/GenBank/DDBJ databases">
        <title>A Genomic Blueprint of the Chicken Gut Microbiome.</title>
        <authorList>
            <person name="Gilroy R."/>
            <person name="Ravi A."/>
            <person name="Getino M."/>
            <person name="Pursley I."/>
            <person name="Horton D.L."/>
            <person name="Alikhan N.-F."/>
            <person name="Baker D."/>
            <person name="Gharbi K."/>
            <person name="Hall N."/>
            <person name="Watson M."/>
            <person name="Adriaenssens E.M."/>
            <person name="Foster-Nyarko E."/>
            <person name="Jarju S."/>
            <person name="Secka A."/>
            <person name="Antonio M."/>
            <person name="Oren A."/>
            <person name="Chaudhuri R."/>
            <person name="La Ragione R.M."/>
            <person name="Hildebrand F."/>
            <person name="Pallen M.J."/>
        </authorList>
    </citation>
    <scope>NUCLEOTIDE SEQUENCE [LARGE SCALE GENOMIC DNA]</scope>
    <source>
        <strain evidence="1 2">Sa2CVA6</strain>
    </source>
</reference>
<sequence>MNSCNDFTPKFIEVPPLKPLQVEFVPLVDDARFSLRTELGTLLDSLYLYGSVSRASAQLGQSDLDLTLILTRPLSAQESHSLECSRIDLEARHPEVSKVDFDIGIRQDVLNPANINSWGYWLKYECRCIYGADAGLQFPDFLPSKAIAEAVNGDYLQALSDYGKRIANANTHAEMQRLQKEAARKLVRATNVLRAATDNFWPRTLEDYVRNFSVHHPEMAEQISFFLRHAQTPSGSSTVFIENLYAFTNWMQHHQSQCNSA</sequence>
<dbReference type="Proteomes" id="UP000634919">
    <property type="component" value="Unassembled WGS sequence"/>
</dbReference>
<name>A0ABR8S7B4_9BURK</name>
<dbReference type="InterPro" id="IPR043519">
    <property type="entry name" value="NT_sf"/>
</dbReference>
<evidence type="ECO:0000313" key="2">
    <source>
        <dbReference type="Proteomes" id="UP000634919"/>
    </source>
</evidence>